<reference evidence="3" key="1">
    <citation type="submission" date="2022-06" db="EMBL/GenBank/DDBJ databases">
        <title>Uncovering the hologenomic basis of an extraordinary plant invasion.</title>
        <authorList>
            <person name="Bieker V.C."/>
            <person name="Martin M.D."/>
            <person name="Gilbert T."/>
            <person name="Hodgins K."/>
            <person name="Battlay P."/>
            <person name="Petersen B."/>
            <person name="Wilson J."/>
        </authorList>
    </citation>
    <scope>NUCLEOTIDE SEQUENCE</scope>
    <source>
        <strain evidence="3">AA19_3_7</strain>
        <tissue evidence="3">Leaf</tissue>
    </source>
</reference>
<dbReference type="SUPFAM" id="SSF58038">
    <property type="entry name" value="SNARE fusion complex"/>
    <property type="match status" value="1"/>
</dbReference>
<protein>
    <recommendedName>
        <fullName evidence="2">V-SNARE coiled-coil homology domain-containing protein</fullName>
    </recommendedName>
</protein>
<dbReference type="GO" id="GO:0005794">
    <property type="term" value="C:Golgi apparatus"/>
    <property type="evidence" value="ECO:0007669"/>
    <property type="project" value="TreeGrafter"/>
</dbReference>
<dbReference type="AlphaFoldDB" id="A0AAD5GUJ0"/>
<evidence type="ECO:0000259" key="2">
    <source>
        <dbReference type="PROSITE" id="PS50892"/>
    </source>
</evidence>
<dbReference type="EMBL" id="JAMZMK010005599">
    <property type="protein sequence ID" value="KAI7752846.1"/>
    <property type="molecule type" value="Genomic_DNA"/>
</dbReference>
<evidence type="ECO:0000256" key="1">
    <source>
        <dbReference type="PROSITE-ProRule" id="PRU00290"/>
    </source>
</evidence>
<dbReference type="PROSITE" id="PS50892">
    <property type="entry name" value="V_SNARE"/>
    <property type="match status" value="1"/>
</dbReference>
<feature type="domain" description="V-SNARE coiled-coil homology" evidence="2">
    <location>
        <begin position="56"/>
        <end position="101"/>
    </location>
</feature>
<dbReference type="PANTHER" id="PTHR45806:SF1">
    <property type="entry name" value="SYNAPTOBREVIN HOMOLOG YKT6"/>
    <property type="match status" value="1"/>
</dbReference>
<sequence>MGSDVAPPNTFKNPSNCLQEETSRLSKNGFKEVGSYLEKKQVQYDMAFLIVVKLFLLLKIQRELDESKFILHKTIDSILERGEKLDSLVEKSSDLSAASQV</sequence>
<dbReference type="InterPro" id="IPR001388">
    <property type="entry name" value="Synaptobrevin-like"/>
</dbReference>
<proteinExistence type="predicted"/>
<name>A0AAD5GUJ0_AMBAR</name>
<feature type="non-terminal residue" evidence="3">
    <location>
        <position position="1"/>
    </location>
</feature>
<dbReference type="Pfam" id="PF00957">
    <property type="entry name" value="Synaptobrevin"/>
    <property type="match status" value="1"/>
</dbReference>
<keyword evidence="4" id="KW-1185">Reference proteome</keyword>
<keyword evidence="1" id="KW-0175">Coiled coil</keyword>
<dbReference type="PANTHER" id="PTHR45806">
    <property type="entry name" value="SYNAPTOBREVIN HOMOLOG YKT6"/>
    <property type="match status" value="1"/>
</dbReference>
<dbReference type="InterPro" id="IPR042855">
    <property type="entry name" value="V_SNARE_CC"/>
</dbReference>
<gene>
    <name evidence="3" type="ORF">M8C21_000129</name>
</gene>
<dbReference type="GO" id="GO:0016020">
    <property type="term" value="C:membrane"/>
    <property type="evidence" value="ECO:0007669"/>
    <property type="project" value="InterPro"/>
</dbReference>
<dbReference type="PROSITE" id="PS00417">
    <property type="entry name" value="SYNAPTOBREVIN"/>
    <property type="match status" value="1"/>
</dbReference>
<dbReference type="Proteomes" id="UP001206925">
    <property type="component" value="Unassembled WGS sequence"/>
</dbReference>
<evidence type="ECO:0000313" key="4">
    <source>
        <dbReference type="Proteomes" id="UP001206925"/>
    </source>
</evidence>
<dbReference type="Gene3D" id="1.20.5.110">
    <property type="match status" value="1"/>
</dbReference>
<dbReference type="GO" id="GO:0005484">
    <property type="term" value="F:SNAP receptor activity"/>
    <property type="evidence" value="ECO:0007669"/>
    <property type="project" value="TreeGrafter"/>
</dbReference>
<dbReference type="PRINTS" id="PR00219">
    <property type="entry name" value="SYNAPTOBREVN"/>
</dbReference>
<dbReference type="GO" id="GO:0006888">
    <property type="term" value="P:endoplasmic reticulum to Golgi vesicle-mediated transport"/>
    <property type="evidence" value="ECO:0007669"/>
    <property type="project" value="TreeGrafter"/>
</dbReference>
<comment type="caution">
    <text evidence="3">The sequence shown here is derived from an EMBL/GenBank/DDBJ whole genome shotgun (WGS) entry which is preliminary data.</text>
</comment>
<organism evidence="3 4">
    <name type="scientific">Ambrosia artemisiifolia</name>
    <name type="common">Common ragweed</name>
    <dbReference type="NCBI Taxonomy" id="4212"/>
    <lineage>
        <taxon>Eukaryota</taxon>
        <taxon>Viridiplantae</taxon>
        <taxon>Streptophyta</taxon>
        <taxon>Embryophyta</taxon>
        <taxon>Tracheophyta</taxon>
        <taxon>Spermatophyta</taxon>
        <taxon>Magnoliopsida</taxon>
        <taxon>eudicotyledons</taxon>
        <taxon>Gunneridae</taxon>
        <taxon>Pentapetalae</taxon>
        <taxon>asterids</taxon>
        <taxon>campanulids</taxon>
        <taxon>Asterales</taxon>
        <taxon>Asteraceae</taxon>
        <taxon>Asteroideae</taxon>
        <taxon>Heliantheae alliance</taxon>
        <taxon>Heliantheae</taxon>
        <taxon>Ambrosia</taxon>
    </lineage>
</organism>
<evidence type="ECO:0000313" key="3">
    <source>
        <dbReference type="EMBL" id="KAI7752846.1"/>
    </source>
</evidence>
<accession>A0AAD5GUJ0</accession>